<organism evidence="2 3">
    <name type="scientific">Cupriavidus respiraculi</name>
    <dbReference type="NCBI Taxonomy" id="195930"/>
    <lineage>
        <taxon>Bacteria</taxon>
        <taxon>Pseudomonadati</taxon>
        <taxon>Pseudomonadota</taxon>
        <taxon>Betaproteobacteria</taxon>
        <taxon>Burkholderiales</taxon>
        <taxon>Burkholderiaceae</taxon>
        <taxon>Cupriavidus</taxon>
    </lineage>
</organism>
<protein>
    <recommendedName>
        <fullName evidence="4">AsnC family transcriptional regulator</fullName>
    </recommendedName>
</protein>
<dbReference type="Proteomes" id="UP000721236">
    <property type="component" value="Unassembled WGS sequence"/>
</dbReference>
<reference evidence="2 3" key="1">
    <citation type="submission" date="2021-08" db="EMBL/GenBank/DDBJ databases">
        <authorList>
            <person name="Peeters C."/>
        </authorList>
    </citation>
    <scope>NUCLEOTIDE SEQUENCE [LARGE SCALE GENOMIC DNA]</scope>
    <source>
        <strain evidence="2 3">LMG 21510</strain>
    </source>
</reference>
<comment type="caution">
    <text evidence="2">The sequence shown here is derived from an EMBL/GenBank/DDBJ whole genome shotgun (WGS) entry which is preliminary data.</text>
</comment>
<gene>
    <name evidence="2" type="ORF">LMG21510_00769</name>
</gene>
<proteinExistence type="predicted"/>
<accession>A0ABM8WJD3</accession>
<evidence type="ECO:0000313" key="2">
    <source>
        <dbReference type="EMBL" id="CAG9167516.1"/>
    </source>
</evidence>
<evidence type="ECO:0000313" key="3">
    <source>
        <dbReference type="Proteomes" id="UP000721236"/>
    </source>
</evidence>
<evidence type="ECO:0008006" key="4">
    <source>
        <dbReference type="Google" id="ProtNLM"/>
    </source>
</evidence>
<feature type="compositionally biased region" description="Low complexity" evidence="1">
    <location>
        <begin position="101"/>
        <end position="118"/>
    </location>
</feature>
<feature type="region of interest" description="Disordered" evidence="1">
    <location>
        <begin position="101"/>
        <end position="121"/>
    </location>
</feature>
<sequence>MPASFPASSLPALHLSLRLDPADLFGTLEWVLATARRTGLALSQLHLPDSEPGAPRCVRLSATAQECDRLDLFLRRVENGVDVLEVVTLDDALAAERPDYAAPASASGSNSMPSSAAAQVSRTIETKSRTYGLSSMADGTVA</sequence>
<evidence type="ECO:0000256" key="1">
    <source>
        <dbReference type="SAM" id="MobiDB-lite"/>
    </source>
</evidence>
<keyword evidence="3" id="KW-1185">Reference proteome</keyword>
<dbReference type="EMBL" id="CAJZAH010000001">
    <property type="protein sequence ID" value="CAG9167516.1"/>
    <property type="molecule type" value="Genomic_DNA"/>
</dbReference>
<name>A0ABM8WJD3_9BURK</name>